<dbReference type="EMBL" id="JAVHJM010000003">
    <property type="protein sequence ID" value="KAK6516508.1"/>
    <property type="molecule type" value="Genomic_DNA"/>
</dbReference>
<organism evidence="1 2">
    <name type="scientific">Arthrobotrys conoides</name>
    <dbReference type="NCBI Taxonomy" id="74498"/>
    <lineage>
        <taxon>Eukaryota</taxon>
        <taxon>Fungi</taxon>
        <taxon>Dikarya</taxon>
        <taxon>Ascomycota</taxon>
        <taxon>Pezizomycotina</taxon>
        <taxon>Orbiliomycetes</taxon>
        <taxon>Orbiliales</taxon>
        <taxon>Orbiliaceae</taxon>
        <taxon>Arthrobotrys</taxon>
    </lineage>
</organism>
<proteinExistence type="predicted"/>
<keyword evidence="2" id="KW-1185">Reference proteome</keyword>
<sequence length="230" mass="25591">MLPPHLAKEAAWLLEFLASRQATRVPQLKNVKHCSDSCFYCSHPEFVRKYNSDQFELASFQNSTEQFGLSTDTSPAGYPLQASPTGLRSKLFDLKSDEGEPAEEQYSTPNPPNTMIVPQEEPDLLDLLAPSGDTVESPEESHAGWEVLEKYLEMTRENSHWDWSSVPPSVGSDTEIRTDDDDESVLIGAIRWSQGKPMLPAETLPQKACFGEQSNYISAGTLLELEGLIL</sequence>
<evidence type="ECO:0000313" key="2">
    <source>
        <dbReference type="Proteomes" id="UP001307849"/>
    </source>
</evidence>
<dbReference type="AlphaFoldDB" id="A0AAN8PL07"/>
<evidence type="ECO:0000313" key="1">
    <source>
        <dbReference type="EMBL" id="KAK6516508.1"/>
    </source>
</evidence>
<name>A0AAN8PL07_9PEZI</name>
<gene>
    <name evidence="1" type="ORF">TWF506_006415</name>
</gene>
<comment type="caution">
    <text evidence="1">The sequence shown here is derived from an EMBL/GenBank/DDBJ whole genome shotgun (WGS) entry which is preliminary data.</text>
</comment>
<dbReference type="Proteomes" id="UP001307849">
    <property type="component" value="Unassembled WGS sequence"/>
</dbReference>
<reference evidence="1 2" key="1">
    <citation type="submission" date="2019-10" db="EMBL/GenBank/DDBJ databases">
        <authorList>
            <person name="Palmer J.M."/>
        </authorList>
    </citation>
    <scope>NUCLEOTIDE SEQUENCE [LARGE SCALE GENOMIC DNA]</scope>
    <source>
        <strain evidence="1 2">TWF506</strain>
    </source>
</reference>
<accession>A0AAN8PL07</accession>
<protein>
    <submittedName>
        <fullName evidence="1">Uncharacterized protein</fullName>
    </submittedName>
</protein>